<dbReference type="AlphaFoldDB" id="A0A3S5A510"/>
<feature type="region of interest" description="Disordered" evidence="1">
    <location>
        <begin position="106"/>
        <end position="136"/>
    </location>
</feature>
<dbReference type="Proteomes" id="UP000784294">
    <property type="component" value="Unassembled WGS sequence"/>
</dbReference>
<dbReference type="EMBL" id="CAAALY010013644">
    <property type="protein sequence ID" value="VEL12059.1"/>
    <property type="molecule type" value="Genomic_DNA"/>
</dbReference>
<reference evidence="2" key="1">
    <citation type="submission" date="2018-11" db="EMBL/GenBank/DDBJ databases">
        <authorList>
            <consortium name="Pathogen Informatics"/>
        </authorList>
    </citation>
    <scope>NUCLEOTIDE SEQUENCE</scope>
</reference>
<organism evidence="2 3">
    <name type="scientific">Protopolystoma xenopodis</name>
    <dbReference type="NCBI Taxonomy" id="117903"/>
    <lineage>
        <taxon>Eukaryota</taxon>
        <taxon>Metazoa</taxon>
        <taxon>Spiralia</taxon>
        <taxon>Lophotrochozoa</taxon>
        <taxon>Platyhelminthes</taxon>
        <taxon>Monogenea</taxon>
        <taxon>Polyopisthocotylea</taxon>
        <taxon>Polystomatidea</taxon>
        <taxon>Polystomatidae</taxon>
        <taxon>Protopolystoma</taxon>
    </lineage>
</organism>
<feature type="compositionally biased region" description="Basic and acidic residues" evidence="1">
    <location>
        <begin position="120"/>
        <end position="132"/>
    </location>
</feature>
<proteinExistence type="predicted"/>
<evidence type="ECO:0000313" key="2">
    <source>
        <dbReference type="EMBL" id="VEL12059.1"/>
    </source>
</evidence>
<evidence type="ECO:0000256" key="1">
    <source>
        <dbReference type="SAM" id="MobiDB-lite"/>
    </source>
</evidence>
<keyword evidence="3" id="KW-1185">Reference proteome</keyword>
<comment type="caution">
    <text evidence="2">The sequence shown here is derived from an EMBL/GenBank/DDBJ whole genome shotgun (WGS) entry which is preliminary data.</text>
</comment>
<protein>
    <submittedName>
        <fullName evidence="2">Uncharacterized protein</fullName>
    </submittedName>
</protein>
<sequence length="165" mass="19226">MSPEDVSLPVDIVKRDHPHYRTSSRPPCPLDRVDTHYPVTFWTSLPSLPNYMTESSHIHAHLACHYNLAIQQYTCIFHHSGESPKRSVNQADRRGFSSRLKEYSSHSGQLCLKNPLPNRPTHDHLQTDEPVSRQRSHRYTPCKGLVYHPSLKFCFRRLEEDQQNL</sequence>
<evidence type="ECO:0000313" key="3">
    <source>
        <dbReference type="Proteomes" id="UP000784294"/>
    </source>
</evidence>
<gene>
    <name evidence="2" type="ORF">PXEA_LOCUS5499</name>
</gene>
<name>A0A3S5A510_9PLAT</name>
<accession>A0A3S5A510</accession>